<comment type="caution">
    <text evidence="1">The sequence shown here is derived from an EMBL/GenBank/DDBJ whole genome shotgun (WGS) entry which is preliminary data.</text>
</comment>
<reference evidence="1" key="1">
    <citation type="journal article" date="2020" name="Fungal Divers.">
        <title>Resolving the Mortierellaceae phylogeny through synthesis of multi-gene phylogenetics and phylogenomics.</title>
        <authorList>
            <person name="Vandepol N."/>
            <person name="Liber J."/>
            <person name="Desiro A."/>
            <person name="Na H."/>
            <person name="Kennedy M."/>
            <person name="Barry K."/>
            <person name="Grigoriev I.V."/>
            <person name="Miller A.N."/>
            <person name="O'Donnell K."/>
            <person name="Stajich J.E."/>
            <person name="Bonito G."/>
        </authorList>
    </citation>
    <scope>NUCLEOTIDE SEQUENCE</scope>
    <source>
        <strain evidence="1">KOD948</strain>
    </source>
</reference>
<proteinExistence type="predicted"/>
<gene>
    <name evidence="1" type="ORF">BG011_002766</name>
</gene>
<name>A0A9P6PEB6_9FUNG</name>
<keyword evidence="2" id="KW-1185">Reference proteome</keyword>
<accession>A0A9P6PEB6</accession>
<dbReference type="AlphaFoldDB" id="A0A9P6PEB6"/>
<evidence type="ECO:0000313" key="2">
    <source>
        <dbReference type="Proteomes" id="UP000726737"/>
    </source>
</evidence>
<protein>
    <submittedName>
        <fullName evidence="1">Uncharacterized protein</fullName>
    </submittedName>
</protein>
<dbReference type="Proteomes" id="UP000726737">
    <property type="component" value="Unassembled WGS sequence"/>
</dbReference>
<feature type="non-terminal residue" evidence="1">
    <location>
        <position position="280"/>
    </location>
</feature>
<dbReference type="EMBL" id="JAAAJA010001924">
    <property type="protein sequence ID" value="KAG0245542.1"/>
    <property type="molecule type" value="Genomic_DNA"/>
</dbReference>
<evidence type="ECO:0000313" key="1">
    <source>
        <dbReference type="EMBL" id="KAG0245542.1"/>
    </source>
</evidence>
<organism evidence="1 2">
    <name type="scientific">Mortierella polycephala</name>
    <dbReference type="NCBI Taxonomy" id="41804"/>
    <lineage>
        <taxon>Eukaryota</taxon>
        <taxon>Fungi</taxon>
        <taxon>Fungi incertae sedis</taxon>
        <taxon>Mucoromycota</taxon>
        <taxon>Mortierellomycotina</taxon>
        <taxon>Mortierellomycetes</taxon>
        <taxon>Mortierellales</taxon>
        <taxon>Mortierellaceae</taxon>
        <taxon>Mortierella</taxon>
    </lineage>
</organism>
<sequence>MDIVQDQFDSVQKHLLGRAPSSSVLPKFLLVLDESQILGRLPPKFLDSDRETVRPILAPILHAFRRTARMLDEDKICVLPCGTGMSSYELKWSGGSASGAKLSKAEYEASKLSGMVVDFAGWTDIGSISTYLERLGQRLDDKAKARLACLVPQEAVMRLFRGLRGRFRPIISTIEDIIEADRPLAWEQCIQDREYRLTTAHIPTTSFEEERLEGNLCGELRRLFKQVDHDRVAFADYRTVESSLKLAMAALMTQGGYLAFKGKLPKLVETAFGRIKIIDG</sequence>
<dbReference type="OrthoDB" id="2412356at2759"/>